<reference evidence="1" key="1">
    <citation type="journal article" date="2020" name="Stud. Mycol.">
        <title>101 Dothideomycetes genomes: a test case for predicting lifestyles and emergence of pathogens.</title>
        <authorList>
            <person name="Haridas S."/>
            <person name="Albert R."/>
            <person name="Binder M."/>
            <person name="Bloem J."/>
            <person name="Labutti K."/>
            <person name="Salamov A."/>
            <person name="Andreopoulos B."/>
            <person name="Baker S."/>
            <person name="Barry K."/>
            <person name="Bills G."/>
            <person name="Bluhm B."/>
            <person name="Cannon C."/>
            <person name="Castanera R."/>
            <person name="Culley D."/>
            <person name="Daum C."/>
            <person name="Ezra D."/>
            <person name="Gonzalez J."/>
            <person name="Henrissat B."/>
            <person name="Kuo A."/>
            <person name="Liang C."/>
            <person name="Lipzen A."/>
            <person name="Lutzoni F."/>
            <person name="Magnuson J."/>
            <person name="Mondo S."/>
            <person name="Nolan M."/>
            <person name="Ohm R."/>
            <person name="Pangilinan J."/>
            <person name="Park H.-J."/>
            <person name="Ramirez L."/>
            <person name="Alfaro M."/>
            <person name="Sun H."/>
            <person name="Tritt A."/>
            <person name="Yoshinaga Y."/>
            <person name="Zwiers L.-H."/>
            <person name="Turgeon B."/>
            <person name="Goodwin S."/>
            <person name="Spatafora J."/>
            <person name="Crous P."/>
            <person name="Grigoriev I."/>
        </authorList>
    </citation>
    <scope>NUCLEOTIDE SEQUENCE</scope>
    <source>
        <strain evidence="1">CBS 101060</strain>
    </source>
</reference>
<organism evidence="1 2">
    <name type="scientific">Patellaria atrata CBS 101060</name>
    <dbReference type="NCBI Taxonomy" id="1346257"/>
    <lineage>
        <taxon>Eukaryota</taxon>
        <taxon>Fungi</taxon>
        <taxon>Dikarya</taxon>
        <taxon>Ascomycota</taxon>
        <taxon>Pezizomycotina</taxon>
        <taxon>Dothideomycetes</taxon>
        <taxon>Dothideomycetes incertae sedis</taxon>
        <taxon>Patellariales</taxon>
        <taxon>Patellariaceae</taxon>
        <taxon>Patellaria</taxon>
    </lineage>
</organism>
<protein>
    <submittedName>
        <fullName evidence="1">Uncharacterized protein</fullName>
    </submittedName>
</protein>
<evidence type="ECO:0000313" key="1">
    <source>
        <dbReference type="EMBL" id="KAF2839177.1"/>
    </source>
</evidence>
<name>A0A9P4SAS0_9PEZI</name>
<proteinExistence type="predicted"/>
<gene>
    <name evidence="1" type="ORF">M501DRAFT_1003730</name>
</gene>
<dbReference type="Proteomes" id="UP000799429">
    <property type="component" value="Unassembled WGS sequence"/>
</dbReference>
<sequence>MKRHLFLLMTLVHKFSIPYWNGDLFRNIQETLTLYSDGCCTGQLLYASTFKQHQVRNTDSSSCVVSPFMLGQL</sequence>
<comment type="caution">
    <text evidence="1">The sequence shown here is derived from an EMBL/GenBank/DDBJ whole genome shotgun (WGS) entry which is preliminary data.</text>
</comment>
<keyword evidence="2" id="KW-1185">Reference proteome</keyword>
<evidence type="ECO:0000313" key="2">
    <source>
        <dbReference type="Proteomes" id="UP000799429"/>
    </source>
</evidence>
<dbReference type="AlphaFoldDB" id="A0A9P4SAS0"/>
<accession>A0A9P4SAS0</accession>
<dbReference type="EMBL" id="MU006095">
    <property type="protein sequence ID" value="KAF2839177.1"/>
    <property type="molecule type" value="Genomic_DNA"/>
</dbReference>